<dbReference type="NCBIfam" id="TIGR03293">
    <property type="entry name" value="PhnG_redo"/>
    <property type="match status" value="1"/>
</dbReference>
<name>A0A376ABG9_9HYPH</name>
<dbReference type="OrthoDB" id="7948453at2"/>
<accession>A0A376ABG9</accession>
<protein>
    <recommendedName>
        <fullName evidence="3">Phosphonate C-P lyase system protein PhnG</fullName>
    </recommendedName>
</protein>
<sequence length="150" mass="16031">MMRPERENWAAALSAADNGKVAALADRIRARAEVEPLVPPREGLMLMQLRDSVAGAAFHLGEIPMARVHLRLTVPEGAAEGGAALMSDDLALVTRLAILDAALMADLPEAPEIEALLAAGMAARTEVQARRALALDRTRVDFQLLSEDEA</sequence>
<keyword evidence="2" id="KW-1185">Reference proteome</keyword>
<evidence type="ECO:0008006" key="3">
    <source>
        <dbReference type="Google" id="ProtNLM"/>
    </source>
</evidence>
<dbReference type="AlphaFoldDB" id="A0A376ABG9"/>
<dbReference type="EMBL" id="UEYP01000018">
    <property type="protein sequence ID" value="SSC65145.1"/>
    <property type="molecule type" value="Genomic_DNA"/>
</dbReference>
<organism evidence="1 2">
    <name type="scientific">Ciceribacter selenitireducens ATCC BAA-1503</name>
    <dbReference type="NCBI Taxonomy" id="1336235"/>
    <lineage>
        <taxon>Bacteria</taxon>
        <taxon>Pseudomonadati</taxon>
        <taxon>Pseudomonadota</taxon>
        <taxon>Alphaproteobacteria</taxon>
        <taxon>Hyphomicrobiales</taxon>
        <taxon>Rhizobiaceae</taxon>
        <taxon>Ciceribacter</taxon>
    </lineage>
</organism>
<dbReference type="Proteomes" id="UP000254764">
    <property type="component" value="Unassembled WGS sequence"/>
</dbReference>
<dbReference type="Pfam" id="PF06754">
    <property type="entry name" value="PhnG"/>
    <property type="match status" value="1"/>
</dbReference>
<gene>
    <name evidence="1" type="ORF">RHIZ70_853</name>
</gene>
<evidence type="ECO:0000313" key="1">
    <source>
        <dbReference type="EMBL" id="SSC65145.1"/>
    </source>
</evidence>
<proteinExistence type="predicted"/>
<reference evidence="2" key="1">
    <citation type="submission" date="2018-07" db="EMBL/GenBank/DDBJ databases">
        <authorList>
            <person name="Peiro R."/>
            <person name="Begona"/>
            <person name="Cbmso G."/>
            <person name="Lopez M."/>
            <person name="Gonzalez S."/>
        </authorList>
    </citation>
    <scope>NUCLEOTIDE SEQUENCE [LARGE SCALE GENOMIC DNA]</scope>
</reference>
<evidence type="ECO:0000313" key="2">
    <source>
        <dbReference type="Proteomes" id="UP000254764"/>
    </source>
</evidence>
<dbReference type="GO" id="GO:0019634">
    <property type="term" value="P:organic phosphonate metabolic process"/>
    <property type="evidence" value="ECO:0007669"/>
    <property type="project" value="InterPro"/>
</dbReference>
<dbReference type="GO" id="GO:0015716">
    <property type="term" value="P:organic phosphonate transport"/>
    <property type="evidence" value="ECO:0007669"/>
    <property type="project" value="InterPro"/>
</dbReference>
<dbReference type="InterPro" id="IPR009609">
    <property type="entry name" value="Phosphonate_metab_PhnG"/>
</dbReference>